<sequence>MQGGSGRATLPANYNDEKDGAADDEEVCYSQVKHVSMASLISIPNTPTTTTTTTTTFLTETRGGCQAQGGTHL</sequence>
<gene>
    <name evidence="2" type="ORF">E2C01_038089</name>
</gene>
<evidence type="ECO:0000313" key="3">
    <source>
        <dbReference type="Proteomes" id="UP000324222"/>
    </source>
</evidence>
<evidence type="ECO:0000256" key="1">
    <source>
        <dbReference type="SAM" id="MobiDB-lite"/>
    </source>
</evidence>
<evidence type="ECO:0000313" key="2">
    <source>
        <dbReference type="EMBL" id="MPC44416.1"/>
    </source>
</evidence>
<dbReference type="Proteomes" id="UP000324222">
    <property type="component" value="Unassembled WGS sequence"/>
</dbReference>
<name>A0A5B7FGC1_PORTR</name>
<organism evidence="2 3">
    <name type="scientific">Portunus trituberculatus</name>
    <name type="common">Swimming crab</name>
    <name type="synonym">Neptunus trituberculatus</name>
    <dbReference type="NCBI Taxonomy" id="210409"/>
    <lineage>
        <taxon>Eukaryota</taxon>
        <taxon>Metazoa</taxon>
        <taxon>Ecdysozoa</taxon>
        <taxon>Arthropoda</taxon>
        <taxon>Crustacea</taxon>
        <taxon>Multicrustacea</taxon>
        <taxon>Malacostraca</taxon>
        <taxon>Eumalacostraca</taxon>
        <taxon>Eucarida</taxon>
        <taxon>Decapoda</taxon>
        <taxon>Pleocyemata</taxon>
        <taxon>Brachyura</taxon>
        <taxon>Eubrachyura</taxon>
        <taxon>Portunoidea</taxon>
        <taxon>Portunidae</taxon>
        <taxon>Portuninae</taxon>
        <taxon>Portunus</taxon>
    </lineage>
</organism>
<comment type="caution">
    <text evidence="2">The sequence shown here is derived from an EMBL/GenBank/DDBJ whole genome shotgun (WGS) entry which is preliminary data.</text>
</comment>
<dbReference type="EMBL" id="VSRR010006275">
    <property type="protein sequence ID" value="MPC44416.1"/>
    <property type="molecule type" value="Genomic_DNA"/>
</dbReference>
<feature type="region of interest" description="Disordered" evidence="1">
    <location>
        <begin position="1"/>
        <end position="22"/>
    </location>
</feature>
<protein>
    <submittedName>
        <fullName evidence="2">Uncharacterized protein</fullName>
    </submittedName>
</protein>
<dbReference type="AlphaFoldDB" id="A0A5B7FGC1"/>
<reference evidence="2 3" key="1">
    <citation type="submission" date="2019-05" db="EMBL/GenBank/DDBJ databases">
        <title>Another draft genome of Portunus trituberculatus and its Hox gene families provides insights of decapod evolution.</title>
        <authorList>
            <person name="Jeong J.-H."/>
            <person name="Song I."/>
            <person name="Kim S."/>
            <person name="Choi T."/>
            <person name="Kim D."/>
            <person name="Ryu S."/>
            <person name="Kim W."/>
        </authorList>
    </citation>
    <scope>NUCLEOTIDE SEQUENCE [LARGE SCALE GENOMIC DNA]</scope>
    <source>
        <tissue evidence="2">Muscle</tissue>
    </source>
</reference>
<accession>A0A5B7FGC1</accession>
<keyword evidence="3" id="KW-1185">Reference proteome</keyword>
<proteinExistence type="predicted"/>